<keyword evidence="2" id="KW-0456">Lyase</keyword>
<name>A0A974PK76_9HYPH</name>
<dbReference type="RefSeq" id="WP_203191667.1">
    <property type="nucleotide sequence ID" value="NZ_CP063362.1"/>
</dbReference>
<keyword evidence="5" id="KW-1185">Reference proteome</keyword>
<dbReference type="CDD" id="cd06558">
    <property type="entry name" value="crotonase-like"/>
    <property type="match status" value="1"/>
</dbReference>
<dbReference type="PANTHER" id="PTHR11941:SF54">
    <property type="entry name" value="ENOYL-COA HYDRATASE, MITOCHONDRIAL"/>
    <property type="match status" value="1"/>
</dbReference>
<dbReference type="Gene3D" id="1.10.12.10">
    <property type="entry name" value="Lyase 2-enoyl-coa Hydratase, Chain A, domain 2"/>
    <property type="match status" value="1"/>
</dbReference>
<dbReference type="InterPro" id="IPR018376">
    <property type="entry name" value="Enoyl-CoA_hyd/isom_CS"/>
</dbReference>
<dbReference type="PANTHER" id="PTHR11941">
    <property type="entry name" value="ENOYL-COA HYDRATASE-RELATED"/>
    <property type="match status" value="1"/>
</dbReference>
<dbReference type="Proteomes" id="UP000596427">
    <property type="component" value="Chromosome"/>
</dbReference>
<dbReference type="GO" id="GO:0016829">
    <property type="term" value="F:lyase activity"/>
    <property type="evidence" value="ECO:0007669"/>
    <property type="project" value="UniProtKB-KW"/>
</dbReference>
<sequence length="257" mass="26950">MSDIEVAVHDHVATVTLNRPTQRNAMTLAMWQDVARLFSTLGADPEVRAILLVGAGADFSVGADISEFPKVRHTVEQSIAYEEAVDASSDAIAGAGKPTIAVVSGYCLGGGCHLTMSCDFRFAAPSAIFGIPAARLSIVYGVRSTQRLLNLVGLAQAKRLLFTADRLDAAAALKTGFADEVADDAPAAARAFAARIAANAPLSVAGAKFILDGLAMGPGALDVTAAQRLIDEASRSFDYQEGRAAFAEKRPPRFQGR</sequence>
<protein>
    <submittedName>
        <fullName evidence="4">Enoyl-CoA hydratase/isomerase family protein</fullName>
    </submittedName>
</protein>
<accession>A0A974PK76</accession>
<dbReference type="GO" id="GO:0006635">
    <property type="term" value="P:fatty acid beta-oxidation"/>
    <property type="evidence" value="ECO:0007669"/>
    <property type="project" value="TreeGrafter"/>
</dbReference>
<gene>
    <name evidence="4" type="ORF">EZH22_16680</name>
</gene>
<dbReference type="SUPFAM" id="SSF52096">
    <property type="entry name" value="ClpP/crotonase"/>
    <property type="match status" value="1"/>
</dbReference>
<dbReference type="Pfam" id="PF00378">
    <property type="entry name" value="ECH_1"/>
    <property type="match status" value="1"/>
</dbReference>
<evidence type="ECO:0000256" key="1">
    <source>
        <dbReference type="ARBA" id="ARBA00005254"/>
    </source>
</evidence>
<dbReference type="InterPro" id="IPR014748">
    <property type="entry name" value="Enoyl-CoA_hydra_C"/>
</dbReference>
<dbReference type="PROSITE" id="PS00166">
    <property type="entry name" value="ENOYL_COA_HYDRATASE"/>
    <property type="match status" value="1"/>
</dbReference>
<dbReference type="InterPro" id="IPR001753">
    <property type="entry name" value="Enoyl-CoA_hydra/iso"/>
</dbReference>
<dbReference type="EMBL" id="CP063362">
    <property type="protein sequence ID" value="QRG04791.1"/>
    <property type="molecule type" value="Genomic_DNA"/>
</dbReference>
<comment type="similarity">
    <text evidence="1 3">Belongs to the enoyl-CoA hydratase/isomerase family.</text>
</comment>
<evidence type="ECO:0000313" key="4">
    <source>
        <dbReference type="EMBL" id="QRG04791.1"/>
    </source>
</evidence>
<dbReference type="InterPro" id="IPR029045">
    <property type="entry name" value="ClpP/crotonase-like_dom_sf"/>
</dbReference>
<proteinExistence type="inferred from homology"/>
<dbReference type="KEGG" id="xdi:EZH22_16680"/>
<dbReference type="Gene3D" id="3.90.226.10">
    <property type="entry name" value="2-enoyl-CoA Hydratase, Chain A, domain 1"/>
    <property type="match status" value="1"/>
</dbReference>
<evidence type="ECO:0000256" key="3">
    <source>
        <dbReference type="RuleBase" id="RU003707"/>
    </source>
</evidence>
<evidence type="ECO:0000256" key="2">
    <source>
        <dbReference type="ARBA" id="ARBA00023239"/>
    </source>
</evidence>
<dbReference type="AlphaFoldDB" id="A0A974PK76"/>
<evidence type="ECO:0000313" key="5">
    <source>
        <dbReference type="Proteomes" id="UP000596427"/>
    </source>
</evidence>
<organism evidence="4 5">
    <name type="scientific">Xanthobacter dioxanivorans</name>
    <dbReference type="NCBI Taxonomy" id="2528964"/>
    <lineage>
        <taxon>Bacteria</taxon>
        <taxon>Pseudomonadati</taxon>
        <taxon>Pseudomonadota</taxon>
        <taxon>Alphaproteobacteria</taxon>
        <taxon>Hyphomicrobiales</taxon>
        <taxon>Xanthobacteraceae</taxon>
        <taxon>Xanthobacter</taxon>
    </lineage>
</organism>
<reference evidence="4 5" key="1">
    <citation type="submission" date="2020-10" db="EMBL/GenBank/DDBJ databases">
        <title>Degradation of 1,4-Dioxane by Xanthobacter sp. YN2, via a Novel Group-2 Soluble Di-Iron Monooxygenase.</title>
        <authorList>
            <person name="Ma F."/>
            <person name="Wang Y."/>
            <person name="Yang J."/>
            <person name="Guo H."/>
            <person name="Su D."/>
            <person name="Yu L."/>
        </authorList>
    </citation>
    <scope>NUCLEOTIDE SEQUENCE [LARGE SCALE GENOMIC DNA]</scope>
    <source>
        <strain evidence="4 5">YN2</strain>
    </source>
</reference>